<feature type="compositionally biased region" description="Low complexity" evidence="1">
    <location>
        <begin position="1271"/>
        <end position="1289"/>
    </location>
</feature>
<dbReference type="OrthoDB" id="2420415at2759"/>
<feature type="region of interest" description="Disordered" evidence="1">
    <location>
        <begin position="1096"/>
        <end position="1164"/>
    </location>
</feature>
<feature type="compositionally biased region" description="Polar residues" evidence="1">
    <location>
        <begin position="230"/>
        <end position="242"/>
    </location>
</feature>
<dbReference type="EMBL" id="CDMY01000698">
    <property type="protein sequence ID" value="CEM30520.1"/>
    <property type="molecule type" value="Genomic_DNA"/>
</dbReference>
<dbReference type="InParanoid" id="A0A0G4GKG5"/>
<evidence type="ECO:0000256" key="1">
    <source>
        <dbReference type="SAM" id="MobiDB-lite"/>
    </source>
</evidence>
<dbReference type="SUPFAM" id="SSF54001">
    <property type="entry name" value="Cysteine proteinases"/>
    <property type="match status" value="1"/>
</dbReference>
<gene>
    <name evidence="4" type="ORF">Vbra_18109</name>
</gene>
<dbReference type="PROSITE" id="PS50835">
    <property type="entry name" value="IG_LIKE"/>
    <property type="match status" value="1"/>
</dbReference>
<feature type="compositionally biased region" description="Polar residues" evidence="1">
    <location>
        <begin position="826"/>
        <end position="842"/>
    </location>
</feature>
<organism evidence="4 5">
    <name type="scientific">Vitrella brassicaformis (strain CCMP3155)</name>
    <dbReference type="NCBI Taxonomy" id="1169540"/>
    <lineage>
        <taxon>Eukaryota</taxon>
        <taxon>Sar</taxon>
        <taxon>Alveolata</taxon>
        <taxon>Colpodellida</taxon>
        <taxon>Vitrellaceae</taxon>
        <taxon>Vitrella</taxon>
    </lineage>
</organism>
<protein>
    <recommendedName>
        <fullName evidence="6">USP domain-containing protein</fullName>
    </recommendedName>
</protein>
<feature type="compositionally biased region" description="Pro residues" evidence="1">
    <location>
        <begin position="1098"/>
        <end position="1115"/>
    </location>
</feature>
<reference evidence="4 5" key="1">
    <citation type="submission" date="2014-11" db="EMBL/GenBank/DDBJ databases">
        <authorList>
            <person name="Zhu J."/>
            <person name="Qi W."/>
            <person name="Song R."/>
        </authorList>
    </citation>
    <scope>NUCLEOTIDE SEQUENCE [LARGE SCALE GENOMIC DNA]</scope>
</reference>
<dbReference type="PANTHER" id="PTHR24006">
    <property type="entry name" value="UBIQUITIN CARBOXYL-TERMINAL HYDROLASE"/>
    <property type="match status" value="1"/>
</dbReference>
<feature type="compositionally biased region" description="Polar residues" evidence="1">
    <location>
        <begin position="995"/>
        <end position="1008"/>
    </location>
</feature>
<dbReference type="Proteomes" id="UP000041254">
    <property type="component" value="Unassembled WGS sequence"/>
</dbReference>
<feature type="region of interest" description="Disordered" evidence="1">
    <location>
        <begin position="1262"/>
        <end position="1296"/>
    </location>
</feature>
<feature type="compositionally biased region" description="Gly residues" evidence="1">
    <location>
        <begin position="1137"/>
        <end position="1152"/>
    </location>
</feature>
<feature type="compositionally biased region" description="Polar residues" evidence="1">
    <location>
        <begin position="738"/>
        <end position="757"/>
    </location>
</feature>
<feature type="compositionally biased region" description="Low complexity" evidence="1">
    <location>
        <begin position="1021"/>
        <end position="1038"/>
    </location>
</feature>
<dbReference type="GO" id="GO:0005829">
    <property type="term" value="C:cytosol"/>
    <property type="evidence" value="ECO:0007669"/>
    <property type="project" value="TreeGrafter"/>
</dbReference>
<keyword evidence="5" id="KW-1185">Reference proteome</keyword>
<evidence type="ECO:0000313" key="5">
    <source>
        <dbReference type="Proteomes" id="UP000041254"/>
    </source>
</evidence>
<feature type="domain" description="USP" evidence="2">
    <location>
        <begin position="876"/>
        <end position="1546"/>
    </location>
</feature>
<evidence type="ECO:0000313" key="4">
    <source>
        <dbReference type="EMBL" id="CEM30520.1"/>
    </source>
</evidence>
<evidence type="ECO:0000259" key="2">
    <source>
        <dbReference type="PROSITE" id="PS50235"/>
    </source>
</evidence>
<dbReference type="VEuPathDB" id="CryptoDB:Vbra_18109"/>
<feature type="region of interest" description="Disordered" evidence="1">
    <location>
        <begin position="1591"/>
        <end position="1631"/>
    </location>
</feature>
<feature type="compositionally biased region" description="Polar residues" evidence="1">
    <location>
        <begin position="1622"/>
        <end position="1631"/>
    </location>
</feature>
<dbReference type="PROSITE" id="PS50235">
    <property type="entry name" value="USP_3"/>
    <property type="match status" value="1"/>
</dbReference>
<feature type="region of interest" description="Disordered" evidence="1">
    <location>
        <begin position="187"/>
        <end position="255"/>
    </location>
</feature>
<feature type="region of interest" description="Disordered" evidence="1">
    <location>
        <begin position="429"/>
        <end position="461"/>
    </location>
</feature>
<feature type="domain" description="Ig-like" evidence="3">
    <location>
        <begin position="739"/>
        <end position="841"/>
    </location>
</feature>
<feature type="compositionally biased region" description="Pro residues" evidence="1">
    <location>
        <begin position="1010"/>
        <end position="1020"/>
    </location>
</feature>
<evidence type="ECO:0000259" key="3">
    <source>
        <dbReference type="PROSITE" id="PS50835"/>
    </source>
</evidence>
<feature type="region of interest" description="Disordered" evidence="1">
    <location>
        <begin position="1"/>
        <end position="79"/>
    </location>
</feature>
<sequence length="1631" mass="170659">MPLQHSNPTGSAGQQSPTNQTGRDDAANDSSDAGVFARPSPDGHDVVAATPTSSGQHESTMEAADEAAQPASEQRQAEPAEKPFLEAVRGVISAILLPSGQANPTQTDLLWRLLLLSLVPNEARRPPIMAPSHLSRQRNTRFDDVFAFIISHLHQQPRQTVRLLTSLHAIEALRHPLETFLLEEHPITQPPPSEAASSQSPLPTSAESSTSAAASANAASSLPVPGESNKVASFTFSGSSSGHAPPRKHAGASSGPATVTRLEHCLTVGASAAGIAAFCGFLQVLFDGWAGEGKRWPLLACCLVVSKVLSGRRFSLSVSEVAELGVERALLQLLAVYPYVWSYNHSHDIHTGAPATAASQAFVGAWRVYLNANHRVIFTLRHLLIRCMDALASPLPHPSRRDALADATSIRRLALRICVDVDRHLFPPNHRSPFPAPQNDDSRPPLPPTPPTESLLTSSQALPQSTPLSVMWSTVDRLMHGDHSHTAATPPASAPFLATYPQGHPSPALLAVLSMALAKAEQESGNSDGQAGCGKAAAYALCQQVILMGGAGKPAGDEGRAHTEGLFVKLTGLWVVLARCYTSSLFNRDLEPLAADCPWPVTPSLRLFLSSFMRLCLEADLSALSVAGVLSLLATSCAPPGYVYRARGEVLAYRGWHADAEEDRPADRIGMGGGVCGLERDVDAGRLRELMDDLVAMLRDKMPLSLAVRKGLQHVLTPETSPFAAALSRNPHLACLLSPTTSNTTQAPDTTNGASTDSDTHMAACDEDGGGAETDEESISWYSDEETDTDDNEAMAPATPPPAPVAPTLPRKRRKMHNGTPLRCYKSNNSSPHIHKTATSSRAANPGADADGGGGGGAPPLPVVNLPGRAGGSKFIGLQNVGNTCYLASFLQALFLTEPFTARLFKDINQRGRGRGGGVAGVGLGVGVGEAGRHMDMGLESLLGYLFGGLHLSTRLYLNPRMIAERTPFGVGLQQDVTELARWMWDALGGAGNHLISTQSSPSSTAITQPPVPHPPPRPLSPSRTPAGGSSASSSHSQAPPPAPTAEAGASSSHARKKCAVDSCFSGRLLCITKCSRPTCGHVHVRTETFYDIGLPVDPHPPHPPPSFSFPPAPSPSSNGGPGPGQGQPPGGQYDKTGGGGDGGVSGSGGGMKPVLPQGATGGFTGPAPAGSGIGVDVGMGVGVGVGVGMEDIEAVGAPRHGKSRGSQASFFPGSQQPRHIPFFGLKGGENPAGHSRGVPPAGHPSLVPPPSEYSIVVHPPSTANAATDTSSLPANNNAAPGAASSSSGSSGGDRQASMLVSDLLDRFLSCELLSDYKCDGCGEKGVCNRQYFVIEKPKHLILILNRFEFDRRTSLQHKKSTRVTVERKLNLPLHTQAQPPMPSPSTTAPPPTLALQHHQIIHAPNIKGAIPSGPPVLPPAPSACQSQMSATAGLASEGSAPYALYSVVVHQGATPYSGHYFNIGSTTRAVLRGEESDSRRADAIMSGVGSSGADALQQQKGDGKDAAGEDWYEFNDSVVSKFDVDKLNERVNGYATAYMLFYTLVEQPTPPTLPLLIPRPIYHHVLWDNLMAAMGDPPLLPEGFVASHTQAAGGQAGGDKSGKGGGGGGRSTTVDRPVSIIDTSGPSQIF</sequence>
<dbReference type="GO" id="GO:0005634">
    <property type="term" value="C:nucleus"/>
    <property type="evidence" value="ECO:0007669"/>
    <property type="project" value="TreeGrafter"/>
</dbReference>
<dbReference type="InterPro" id="IPR007110">
    <property type="entry name" value="Ig-like_dom"/>
</dbReference>
<dbReference type="InterPro" id="IPR028889">
    <property type="entry name" value="USP"/>
</dbReference>
<evidence type="ECO:0008006" key="6">
    <source>
        <dbReference type="Google" id="ProtNLM"/>
    </source>
</evidence>
<dbReference type="InterPro" id="IPR018200">
    <property type="entry name" value="USP_CS"/>
</dbReference>
<feature type="compositionally biased region" description="Pro residues" evidence="1">
    <location>
        <begin position="798"/>
        <end position="807"/>
    </location>
</feature>
<dbReference type="Gene3D" id="3.90.70.10">
    <property type="entry name" value="Cysteine proteinases"/>
    <property type="match status" value="2"/>
</dbReference>
<dbReference type="GO" id="GO:0016579">
    <property type="term" value="P:protein deubiquitination"/>
    <property type="evidence" value="ECO:0007669"/>
    <property type="project" value="InterPro"/>
</dbReference>
<dbReference type="InterPro" id="IPR038765">
    <property type="entry name" value="Papain-like_cys_pep_sf"/>
</dbReference>
<dbReference type="PROSITE" id="PS00973">
    <property type="entry name" value="USP_2"/>
    <property type="match status" value="1"/>
</dbReference>
<dbReference type="InterPro" id="IPR001394">
    <property type="entry name" value="Peptidase_C19_UCH"/>
</dbReference>
<feature type="compositionally biased region" description="Acidic residues" evidence="1">
    <location>
        <begin position="765"/>
        <end position="793"/>
    </location>
</feature>
<dbReference type="InterPro" id="IPR050164">
    <property type="entry name" value="Peptidase_C19"/>
</dbReference>
<feature type="region of interest" description="Disordered" evidence="1">
    <location>
        <begin position="994"/>
        <end position="1054"/>
    </location>
</feature>
<feature type="region of interest" description="Disordered" evidence="1">
    <location>
        <begin position="737"/>
        <end position="865"/>
    </location>
</feature>
<accession>A0A0G4GKG5</accession>
<feature type="compositionally biased region" description="Polar residues" evidence="1">
    <location>
        <begin position="1"/>
        <end position="21"/>
    </location>
</feature>
<feature type="compositionally biased region" description="Low complexity" evidence="1">
    <location>
        <begin position="194"/>
        <end position="221"/>
    </location>
</feature>
<name>A0A0G4GKG5_VITBC</name>
<dbReference type="Pfam" id="PF00443">
    <property type="entry name" value="UCH"/>
    <property type="match status" value="1"/>
</dbReference>
<dbReference type="STRING" id="1169540.A0A0G4GKG5"/>
<dbReference type="PROSITE" id="PS00972">
    <property type="entry name" value="USP_1"/>
    <property type="match status" value="1"/>
</dbReference>
<proteinExistence type="predicted"/>
<feature type="compositionally biased region" description="Gly residues" evidence="1">
    <location>
        <begin position="1595"/>
        <end position="1611"/>
    </location>
</feature>
<feature type="compositionally biased region" description="Gly residues" evidence="1">
    <location>
        <begin position="1120"/>
        <end position="1130"/>
    </location>
</feature>
<dbReference type="GO" id="GO:0004843">
    <property type="term" value="F:cysteine-type deubiquitinase activity"/>
    <property type="evidence" value="ECO:0007669"/>
    <property type="project" value="InterPro"/>
</dbReference>